<comment type="caution">
    <text evidence="10">The sequence shown here is derived from an EMBL/GenBank/DDBJ whole genome shotgun (WGS) entry which is preliminary data.</text>
</comment>
<evidence type="ECO:0000313" key="9">
    <source>
        <dbReference type="EMBL" id="MBD8107063.1"/>
    </source>
</evidence>
<dbReference type="NCBIfam" id="TIGR01730">
    <property type="entry name" value="RND_mfp"/>
    <property type="match status" value="1"/>
</dbReference>
<evidence type="ECO:0000256" key="4">
    <source>
        <dbReference type="SAM" id="SignalP"/>
    </source>
</evidence>
<dbReference type="Pfam" id="PF25944">
    <property type="entry name" value="Beta-barrel_RND"/>
    <property type="match status" value="1"/>
</dbReference>
<dbReference type="GO" id="GO:0046677">
    <property type="term" value="P:response to antibiotic"/>
    <property type="evidence" value="ECO:0007669"/>
    <property type="project" value="TreeGrafter"/>
</dbReference>
<keyword evidence="4" id="KW-0732">Signal</keyword>
<dbReference type="Pfam" id="PF25967">
    <property type="entry name" value="RND-MFP_C"/>
    <property type="match status" value="1"/>
</dbReference>
<evidence type="ECO:0000256" key="1">
    <source>
        <dbReference type="ARBA" id="ARBA00004519"/>
    </source>
</evidence>
<gene>
    <name evidence="10" type="ORF">EpCFBP13511_20720</name>
    <name evidence="9" type="ORF">IFT93_11650</name>
</gene>
<dbReference type="Pfam" id="PF25917">
    <property type="entry name" value="BSH_RND"/>
    <property type="match status" value="1"/>
</dbReference>
<dbReference type="InterPro" id="IPR058625">
    <property type="entry name" value="MdtA-like_BSH"/>
</dbReference>
<dbReference type="PANTHER" id="PTHR30158">
    <property type="entry name" value="ACRA/E-RELATED COMPONENT OF DRUG EFFLUX TRANSPORTER"/>
    <property type="match status" value="1"/>
</dbReference>
<dbReference type="Pfam" id="PF25876">
    <property type="entry name" value="HH_MFP_RND"/>
    <property type="match status" value="1"/>
</dbReference>
<dbReference type="Gene3D" id="2.40.30.170">
    <property type="match status" value="1"/>
</dbReference>
<dbReference type="Proteomes" id="UP000306393">
    <property type="component" value="Unassembled WGS sequence"/>
</dbReference>
<dbReference type="GO" id="GO:0022857">
    <property type="term" value="F:transmembrane transporter activity"/>
    <property type="evidence" value="ECO:0007669"/>
    <property type="project" value="InterPro"/>
</dbReference>
<evidence type="ECO:0000313" key="10">
    <source>
        <dbReference type="EMBL" id="TKJ84814.1"/>
    </source>
</evidence>
<evidence type="ECO:0000256" key="2">
    <source>
        <dbReference type="ARBA" id="ARBA00009477"/>
    </source>
</evidence>
<dbReference type="InterPro" id="IPR058626">
    <property type="entry name" value="MdtA-like_b-barrel"/>
</dbReference>
<feature type="domain" description="Multidrug resistance protein MdtA-like C-terminal permuted SH3" evidence="8">
    <location>
        <begin position="311"/>
        <end position="359"/>
    </location>
</feature>
<evidence type="ECO:0000313" key="11">
    <source>
        <dbReference type="Proteomes" id="UP000306393"/>
    </source>
</evidence>
<feature type="coiled-coil region" evidence="3">
    <location>
        <begin position="110"/>
        <end position="168"/>
    </location>
</feature>
<evidence type="ECO:0000259" key="6">
    <source>
        <dbReference type="Pfam" id="PF25917"/>
    </source>
</evidence>
<feature type="domain" description="Multidrug resistance protein MdtA-like beta-barrel" evidence="7">
    <location>
        <begin position="228"/>
        <end position="296"/>
    </location>
</feature>
<proteinExistence type="inferred from homology"/>
<keyword evidence="3" id="KW-0175">Coiled coil</keyword>
<dbReference type="AlphaFoldDB" id="A0A4U3EWF1"/>
<dbReference type="Gene3D" id="1.10.287.470">
    <property type="entry name" value="Helix hairpin bin"/>
    <property type="match status" value="1"/>
</dbReference>
<dbReference type="Gene3D" id="2.40.50.100">
    <property type="match status" value="1"/>
</dbReference>
<sequence length="391" mass="41979">MNVRKITLLTAAISLALAIAGCKEVDSTPAAPTAPASAPVAEVVVRPITPFAELTGSLTAVNHVELRPRVAGYIQKVNMPEGHFVEKGSELFLIDPRVLQAAFNNAKAGLRETEAALMLAKAEYSRTEKLFAQKIVSRANLDTAIATLNARKAQVDAAKAKLESAQLELSFTHVTAPISGRVGQTLVTEGNYVASGVTPLTTIVSIDPLYVYFDIDERTYLQFFAANRANAKLNSSPAAKVEIALLTEKSYSRQGRVDFLSNGAERQTGTVRIRAVIDNPDGKLTPGLFAKIKLETGPSQPKVLISDLSIGADQGGRYVLVVDKENKTEYRPVELGTTVDGLRVIEQGLQPGERIVVKGFIRPGMHVKPQSVGIDGKPVEVTEKQTAGDKP</sequence>
<name>A0A4U3EWF1_9GAMM</name>
<dbReference type="SUPFAM" id="SSF111369">
    <property type="entry name" value="HlyD-like secretion proteins"/>
    <property type="match status" value="1"/>
</dbReference>
<dbReference type="OrthoDB" id="9816569at2"/>
<dbReference type="InterPro" id="IPR058624">
    <property type="entry name" value="MdtA-like_HH"/>
</dbReference>
<feature type="domain" description="Multidrug resistance protein MdtA-like alpha-helical hairpin" evidence="5">
    <location>
        <begin position="104"/>
        <end position="172"/>
    </location>
</feature>
<feature type="chain" id="PRO_5020427702" evidence="4">
    <location>
        <begin position="21"/>
        <end position="391"/>
    </location>
</feature>
<feature type="domain" description="Multidrug resistance protein MdtA-like barrel-sandwich hybrid" evidence="6">
    <location>
        <begin position="62"/>
        <end position="198"/>
    </location>
</feature>
<organism evidence="10 11">
    <name type="scientific">Erwinia persicina</name>
    <dbReference type="NCBI Taxonomy" id="55211"/>
    <lineage>
        <taxon>Bacteria</taxon>
        <taxon>Pseudomonadati</taxon>
        <taxon>Pseudomonadota</taxon>
        <taxon>Gammaproteobacteria</taxon>
        <taxon>Enterobacterales</taxon>
        <taxon>Erwiniaceae</taxon>
        <taxon>Erwinia</taxon>
    </lineage>
</organism>
<dbReference type="EMBL" id="QGAC01000025">
    <property type="protein sequence ID" value="TKJ84814.1"/>
    <property type="molecule type" value="Genomic_DNA"/>
</dbReference>
<dbReference type="PANTHER" id="PTHR30158:SF10">
    <property type="entry name" value="CATION EFFLUX PUMP"/>
    <property type="match status" value="1"/>
</dbReference>
<dbReference type="Proteomes" id="UP000661012">
    <property type="component" value="Unassembled WGS sequence"/>
</dbReference>
<keyword evidence="12" id="KW-1185">Reference proteome</keyword>
<evidence type="ECO:0000259" key="8">
    <source>
        <dbReference type="Pfam" id="PF25967"/>
    </source>
</evidence>
<dbReference type="InterPro" id="IPR058627">
    <property type="entry name" value="MdtA-like_C"/>
</dbReference>
<reference evidence="9 12" key="2">
    <citation type="journal article" date="2020" name="FEMS Microbiol. Ecol.">
        <title>Temporal dynamics of bacterial communities during seed development and maturation.</title>
        <authorList>
            <person name="Chesneau G."/>
            <person name="Torres-Cortes G."/>
            <person name="Briand M."/>
            <person name="Darrasse A."/>
            <person name="Preveaux A."/>
            <person name="Marais C."/>
            <person name="Jacques M.A."/>
            <person name="Shade A."/>
            <person name="Barret M."/>
        </authorList>
    </citation>
    <scope>NUCLEOTIDE SEQUENCE [LARGE SCALE GENOMIC DNA]</scope>
    <source>
        <strain evidence="9 12">CFBP13732</strain>
    </source>
</reference>
<comment type="similarity">
    <text evidence="2">Belongs to the membrane fusion protein (MFP) (TC 8.A.1) family.</text>
</comment>
<reference evidence="10 11" key="1">
    <citation type="journal article" date="2019" name="Sci. Rep.">
        <title>Differences in resource use lead to coexistence of seed-transmitted microbial populations.</title>
        <authorList>
            <person name="Torres-Cortes G."/>
            <person name="Garcia B.J."/>
            <person name="Compant S."/>
            <person name="Rezki S."/>
            <person name="Jones P."/>
            <person name="Preveaux A."/>
            <person name="Briand M."/>
            <person name="Roulet A."/>
            <person name="Bouchez O."/>
            <person name="Jacobson D."/>
            <person name="Barret M."/>
        </authorList>
    </citation>
    <scope>NUCLEOTIDE SEQUENCE [LARGE SCALE GENOMIC DNA]</scope>
    <source>
        <strain evidence="10 11">CFBP13511</strain>
    </source>
</reference>
<accession>A0A4U3EWF1</accession>
<dbReference type="EMBL" id="JACYNN010000007">
    <property type="protein sequence ID" value="MBD8107063.1"/>
    <property type="molecule type" value="Genomic_DNA"/>
</dbReference>
<feature type="signal peptide" evidence="4">
    <location>
        <begin position="1"/>
        <end position="20"/>
    </location>
</feature>
<dbReference type="FunFam" id="2.40.420.20:FF:000001">
    <property type="entry name" value="Efflux RND transporter periplasmic adaptor subunit"/>
    <property type="match status" value="1"/>
</dbReference>
<dbReference type="InterPro" id="IPR006143">
    <property type="entry name" value="RND_pump_MFP"/>
</dbReference>
<dbReference type="GO" id="GO:0005886">
    <property type="term" value="C:plasma membrane"/>
    <property type="evidence" value="ECO:0007669"/>
    <property type="project" value="UniProtKB-SubCell"/>
</dbReference>
<dbReference type="Gene3D" id="2.40.420.20">
    <property type="match status" value="1"/>
</dbReference>
<evidence type="ECO:0000256" key="3">
    <source>
        <dbReference type="SAM" id="Coils"/>
    </source>
</evidence>
<evidence type="ECO:0000313" key="12">
    <source>
        <dbReference type="Proteomes" id="UP000661012"/>
    </source>
</evidence>
<dbReference type="STRING" id="1219360.GCA_001571305_01925"/>
<comment type="subcellular location">
    <subcellularLocation>
        <location evidence="1">Cell inner membrane</location>
        <topology evidence="1">Lipid-anchor</topology>
    </subcellularLocation>
</comment>
<dbReference type="PROSITE" id="PS51257">
    <property type="entry name" value="PROKAR_LIPOPROTEIN"/>
    <property type="match status" value="1"/>
</dbReference>
<protein>
    <submittedName>
        <fullName evidence="9">Efflux RND transporter periplasmic adaptor subunit</fullName>
    </submittedName>
    <submittedName>
        <fullName evidence="10">Efflux transporter periplasmic adaptor subunit</fullName>
    </submittedName>
</protein>
<evidence type="ECO:0000259" key="5">
    <source>
        <dbReference type="Pfam" id="PF25876"/>
    </source>
</evidence>
<evidence type="ECO:0000259" key="7">
    <source>
        <dbReference type="Pfam" id="PF25944"/>
    </source>
</evidence>